<dbReference type="SMART" id="SM00382">
    <property type="entry name" value="AAA"/>
    <property type="match status" value="2"/>
</dbReference>
<evidence type="ECO:0000256" key="9">
    <source>
        <dbReference type="ARBA" id="ARBA00022840"/>
    </source>
</evidence>
<comment type="function">
    <text evidence="14">One of the essential components for the initiation of protein synthesis. Protects formylmethionyl-tRNA from spontaneous hydrolysis and promotes its binding to the 30S ribosomal subunits. Also involved in the hydrolysis of GTP during the formation of the 70S ribosomal complex.</text>
</comment>
<proteinExistence type="inferred from homology"/>
<dbReference type="InterPro" id="IPR053905">
    <property type="entry name" value="EF-G-like_DII"/>
</dbReference>
<evidence type="ECO:0000313" key="19">
    <source>
        <dbReference type="EMBL" id="RLN27155.1"/>
    </source>
</evidence>
<dbReference type="SUPFAM" id="SSF52540">
    <property type="entry name" value="P-loop containing nucleoside triphosphate hydrolases"/>
    <property type="match status" value="3"/>
</dbReference>
<feature type="transmembrane region" description="Helical" evidence="16">
    <location>
        <begin position="1299"/>
        <end position="1320"/>
    </location>
</feature>
<evidence type="ECO:0000256" key="15">
    <source>
        <dbReference type="SAM" id="MobiDB-lite"/>
    </source>
</evidence>
<evidence type="ECO:0000256" key="10">
    <source>
        <dbReference type="ARBA" id="ARBA00022917"/>
    </source>
</evidence>
<evidence type="ECO:0000256" key="16">
    <source>
        <dbReference type="SAM" id="Phobius"/>
    </source>
</evidence>
<dbReference type="Pfam" id="PF12698">
    <property type="entry name" value="ABC2_membrane_3"/>
    <property type="match status" value="2"/>
</dbReference>
<protein>
    <recommendedName>
        <fullName evidence="23">Tr-type G domain-containing protein</fullName>
    </recommendedName>
</protein>
<feature type="transmembrane region" description="Helical" evidence="16">
    <location>
        <begin position="1407"/>
        <end position="1429"/>
    </location>
</feature>
<dbReference type="PANTHER" id="PTHR19229:SF36">
    <property type="entry name" value="ATP-BINDING CASSETTE SUB-FAMILY A MEMBER 2"/>
    <property type="match status" value="1"/>
</dbReference>
<dbReference type="PROSITE" id="PS00211">
    <property type="entry name" value="ABC_TRANSPORTER_1"/>
    <property type="match status" value="2"/>
</dbReference>
<dbReference type="GO" id="GO:0005524">
    <property type="term" value="F:ATP binding"/>
    <property type="evidence" value="ECO:0007669"/>
    <property type="project" value="UniProtKB-KW"/>
</dbReference>
<evidence type="ECO:0000259" key="17">
    <source>
        <dbReference type="PROSITE" id="PS50893"/>
    </source>
</evidence>
<feature type="compositionally biased region" description="Basic and acidic residues" evidence="15">
    <location>
        <begin position="114"/>
        <end position="127"/>
    </location>
</feature>
<keyword evidence="13 16" id="KW-0472">Membrane</keyword>
<feature type="compositionally biased region" description="Basic and acidic residues" evidence="15">
    <location>
        <begin position="256"/>
        <end position="267"/>
    </location>
</feature>
<keyword evidence="21" id="KW-1185">Reference proteome</keyword>
<keyword evidence="8" id="KW-0547">Nucleotide-binding</keyword>
<dbReference type="Pfam" id="PF00005">
    <property type="entry name" value="ABC_tran"/>
    <property type="match status" value="2"/>
</dbReference>
<dbReference type="PROSITE" id="PS50893">
    <property type="entry name" value="ABC_TRANSPORTER_2"/>
    <property type="match status" value="2"/>
</dbReference>
<dbReference type="InterPro" id="IPR044145">
    <property type="entry name" value="IF2_II"/>
</dbReference>
<feature type="transmembrane region" description="Helical" evidence="16">
    <location>
        <begin position="2101"/>
        <end position="2119"/>
    </location>
</feature>
<dbReference type="InterPro" id="IPR000795">
    <property type="entry name" value="T_Tr_GTP-bd_dom"/>
</dbReference>
<dbReference type="InterPro" id="IPR013525">
    <property type="entry name" value="ABC2_TM"/>
</dbReference>
<dbReference type="InterPro" id="IPR036925">
    <property type="entry name" value="TIF_IF2_dom3_sf"/>
</dbReference>
<dbReference type="EMBL" id="MAYM02001061">
    <property type="protein sequence ID" value="RLN27155.1"/>
    <property type="molecule type" value="Genomic_DNA"/>
</dbReference>
<feature type="transmembrane region" description="Helical" evidence="16">
    <location>
        <begin position="1441"/>
        <end position="1462"/>
    </location>
</feature>
<comment type="subcellular location">
    <subcellularLocation>
        <location evidence="1">Membrane</location>
        <topology evidence="1">Multi-pass membrane protein</topology>
    </subcellularLocation>
</comment>
<dbReference type="GO" id="GO:0016887">
    <property type="term" value="F:ATP hydrolysis activity"/>
    <property type="evidence" value="ECO:0007669"/>
    <property type="project" value="InterPro"/>
</dbReference>
<dbReference type="InterPro" id="IPR009000">
    <property type="entry name" value="Transl_B-barrel_sf"/>
</dbReference>
<feature type="region of interest" description="Disordered" evidence="15">
    <location>
        <begin position="35"/>
        <end position="93"/>
    </location>
</feature>
<dbReference type="GO" id="GO:0003743">
    <property type="term" value="F:translation initiation factor activity"/>
    <property type="evidence" value="ECO:0007669"/>
    <property type="project" value="UniProtKB-KW"/>
</dbReference>
<evidence type="ECO:0000256" key="1">
    <source>
        <dbReference type="ARBA" id="ARBA00004141"/>
    </source>
</evidence>
<dbReference type="Proteomes" id="UP000285624">
    <property type="component" value="Unassembled WGS sequence"/>
</dbReference>
<feature type="region of interest" description="Disordered" evidence="15">
    <location>
        <begin position="256"/>
        <end position="287"/>
    </location>
</feature>
<keyword evidence="4" id="KW-0813">Transport</keyword>
<evidence type="ECO:0000256" key="11">
    <source>
        <dbReference type="ARBA" id="ARBA00022989"/>
    </source>
</evidence>
<dbReference type="InterPro" id="IPR027417">
    <property type="entry name" value="P-loop_NTPase"/>
</dbReference>
<dbReference type="SUPFAM" id="SSF52156">
    <property type="entry name" value="Initiation factor IF2/eIF5b, domain 3"/>
    <property type="match status" value="1"/>
</dbReference>
<evidence type="ECO:0000256" key="3">
    <source>
        <dbReference type="ARBA" id="ARBA00008869"/>
    </source>
</evidence>
<keyword evidence="9" id="KW-0067">ATP-binding</keyword>
<evidence type="ECO:0000313" key="20">
    <source>
        <dbReference type="EMBL" id="RLN79042.1"/>
    </source>
</evidence>
<dbReference type="InterPro" id="IPR005225">
    <property type="entry name" value="Small_GTP-bd"/>
</dbReference>
<feature type="transmembrane region" description="Helical" evidence="16">
    <location>
        <begin position="2295"/>
        <end position="2315"/>
    </location>
</feature>
<evidence type="ECO:0000256" key="4">
    <source>
        <dbReference type="ARBA" id="ARBA00022448"/>
    </source>
</evidence>
<dbReference type="PANTHER" id="PTHR19229">
    <property type="entry name" value="ATP-BINDING CASSETTE TRANSPORTER SUBFAMILY A ABCA"/>
    <property type="match status" value="1"/>
</dbReference>
<comment type="caution">
    <text evidence="20">The sequence shown here is derived from an EMBL/GenBank/DDBJ whole genome shotgun (WGS) entry which is preliminary data.</text>
</comment>
<feature type="domain" description="ABC transporter" evidence="17">
    <location>
        <begin position="1566"/>
        <end position="1799"/>
    </location>
</feature>
<comment type="similarity">
    <text evidence="2">Belongs to the TRAFAC class translation factor GTPase superfamily. Classic translation factor GTPase family. IF-2 subfamily.</text>
</comment>
<name>A0A3R7KIT9_9STRA</name>
<feature type="transmembrane region" description="Helical" evidence="16">
    <location>
        <begin position="1939"/>
        <end position="1958"/>
    </location>
</feature>
<dbReference type="Pfam" id="PF22042">
    <property type="entry name" value="EF-G_D2"/>
    <property type="match status" value="1"/>
</dbReference>
<evidence type="ECO:0008006" key="23">
    <source>
        <dbReference type="Google" id="ProtNLM"/>
    </source>
</evidence>
<keyword evidence="11 16" id="KW-1133">Transmembrane helix</keyword>
<feature type="transmembrane region" description="Helical" evidence="16">
    <location>
        <begin position="2167"/>
        <end position="2192"/>
    </location>
</feature>
<comment type="similarity">
    <text evidence="3">Belongs to the ABC transporter superfamily. ABCA family.</text>
</comment>
<feature type="compositionally biased region" description="Basic residues" evidence="15">
    <location>
        <begin position="170"/>
        <end position="184"/>
    </location>
</feature>
<feature type="transmembrane region" description="Helical" evidence="16">
    <location>
        <begin position="2228"/>
        <end position="2247"/>
    </location>
</feature>
<dbReference type="Pfam" id="PF11987">
    <property type="entry name" value="IF-2"/>
    <property type="match status" value="1"/>
</dbReference>
<keyword evidence="5" id="KW-0396">Initiation factor</keyword>
<dbReference type="PROSITE" id="PS51722">
    <property type="entry name" value="G_TR_2"/>
    <property type="match status" value="1"/>
</dbReference>
<dbReference type="Proteomes" id="UP000285883">
    <property type="component" value="Unassembled WGS sequence"/>
</dbReference>
<keyword evidence="6 16" id="KW-0812">Transmembrane</keyword>
<dbReference type="InterPro" id="IPR003593">
    <property type="entry name" value="AAA+_ATPase"/>
</dbReference>
<keyword evidence="7" id="KW-0677">Repeat</keyword>
<organism evidence="20 21">
    <name type="scientific">Phytophthora kernoviae</name>
    <dbReference type="NCBI Taxonomy" id="325452"/>
    <lineage>
        <taxon>Eukaryota</taxon>
        <taxon>Sar</taxon>
        <taxon>Stramenopiles</taxon>
        <taxon>Oomycota</taxon>
        <taxon>Peronosporomycetes</taxon>
        <taxon>Peronosporales</taxon>
        <taxon>Peronosporaceae</taxon>
        <taxon>Phytophthora</taxon>
    </lineage>
</organism>
<evidence type="ECO:0000256" key="12">
    <source>
        <dbReference type="ARBA" id="ARBA00023134"/>
    </source>
</evidence>
<feature type="compositionally biased region" description="Basic residues" evidence="15">
    <location>
        <begin position="43"/>
        <end position="57"/>
    </location>
</feature>
<reference evidence="21 22" key="1">
    <citation type="submission" date="2018-07" db="EMBL/GenBank/DDBJ databases">
        <title>Genome sequencing of oomycete isolates from Chile give support for New Zealand origin for Phytophthora kernoviae and make available the first Nothophytophthora sp. genome.</title>
        <authorList>
            <person name="Studholme D.J."/>
            <person name="Sanfuentes E."/>
            <person name="Panda P."/>
            <person name="Hill R."/>
            <person name="Sambles C."/>
            <person name="Grant M."/>
            <person name="Williams N.M."/>
            <person name="Mcdougal R.L."/>
        </authorList>
    </citation>
    <scope>NUCLEOTIDE SEQUENCE [LARGE SCALE GENOMIC DNA]</scope>
    <source>
        <strain evidence="19">Chile2</strain>
        <strain evidence="20">Chile4</strain>
    </source>
</reference>
<feature type="domain" description="Tr-type G" evidence="18">
    <location>
        <begin position="371"/>
        <end position="549"/>
    </location>
</feature>
<evidence type="ECO:0000256" key="8">
    <source>
        <dbReference type="ARBA" id="ARBA00022741"/>
    </source>
</evidence>
<dbReference type="NCBIfam" id="TIGR00231">
    <property type="entry name" value="small_GTP"/>
    <property type="match status" value="1"/>
</dbReference>
<feature type="transmembrane region" description="Helical" evidence="16">
    <location>
        <begin position="2374"/>
        <end position="2396"/>
    </location>
</feature>
<feature type="compositionally biased region" description="Basic residues" evidence="15">
    <location>
        <begin position="268"/>
        <end position="283"/>
    </location>
</feature>
<feature type="compositionally biased region" description="Basic residues" evidence="15">
    <location>
        <begin position="218"/>
        <end position="229"/>
    </location>
</feature>
<dbReference type="InterPro" id="IPR017871">
    <property type="entry name" value="ABC_transporter-like_CS"/>
</dbReference>
<evidence type="ECO:0000256" key="7">
    <source>
        <dbReference type="ARBA" id="ARBA00022737"/>
    </source>
</evidence>
<evidence type="ECO:0000256" key="13">
    <source>
        <dbReference type="ARBA" id="ARBA00023136"/>
    </source>
</evidence>
<dbReference type="CDD" id="cd03692">
    <property type="entry name" value="mtIF2_IVc"/>
    <property type="match status" value="1"/>
</dbReference>
<dbReference type="EMBL" id="MBDN02000163">
    <property type="protein sequence ID" value="RLN79042.1"/>
    <property type="molecule type" value="Genomic_DNA"/>
</dbReference>
<feature type="transmembrane region" description="Helical" evidence="16">
    <location>
        <begin position="1909"/>
        <end position="1927"/>
    </location>
</feature>
<dbReference type="FunFam" id="3.40.50.300:FF:000904">
    <property type="entry name" value="ABC transporter A family member 1"/>
    <property type="match status" value="1"/>
</dbReference>
<evidence type="ECO:0000259" key="18">
    <source>
        <dbReference type="PROSITE" id="PS51722"/>
    </source>
</evidence>
<feature type="domain" description="ABC transporter" evidence="17">
    <location>
        <begin position="2437"/>
        <end position="2670"/>
    </location>
</feature>
<dbReference type="PRINTS" id="PR00315">
    <property type="entry name" value="ELONGATNFCT"/>
</dbReference>
<accession>A0A3R7KIT9</accession>
<feature type="transmembrane region" description="Helical" evidence="16">
    <location>
        <begin position="1341"/>
        <end position="1363"/>
    </location>
</feature>
<dbReference type="FunFam" id="3.40.50.300:FF:000019">
    <property type="entry name" value="Translation initiation factor IF-2"/>
    <property type="match status" value="1"/>
</dbReference>
<feature type="transmembrane region" description="Helical" evidence="16">
    <location>
        <begin position="2259"/>
        <end position="2283"/>
    </location>
</feature>
<evidence type="ECO:0000256" key="2">
    <source>
        <dbReference type="ARBA" id="ARBA00007733"/>
    </source>
</evidence>
<dbReference type="GO" id="GO:0005319">
    <property type="term" value="F:lipid transporter activity"/>
    <property type="evidence" value="ECO:0007669"/>
    <property type="project" value="TreeGrafter"/>
</dbReference>
<dbReference type="SUPFAM" id="SSF50447">
    <property type="entry name" value="Translation proteins"/>
    <property type="match status" value="2"/>
</dbReference>
<feature type="region of interest" description="Disordered" evidence="15">
    <location>
        <begin position="109"/>
        <end position="229"/>
    </location>
</feature>
<dbReference type="FunFam" id="3.40.50.10050:FF:000001">
    <property type="entry name" value="Translation initiation factor IF-2"/>
    <property type="match status" value="1"/>
</dbReference>
<dbReference type="GO" id="GO:0003924">
    <property type="term" value="F:GTPase activity"/>
    <property type="evidence" value="ECO:0007669"/>
    <property type="project" value="InterPro"/>
</dbReference>
<dbReference type="CDD" id="cd03702">
    <property type="entry name" value="IF2_mtIF2_II"/>
    <property type="match status" value="1"/>
</dbReference>
<keyword evidence="12" id="KW-0342">GTP-binding</keyword>
<dbReference type="FunFam" id="2.40.30.10:FF:000008">
    <property type="entry name" value="Translation initiation factor IF-2"/>
    <property type="match status" value="1"/>
</dbReference>
<dbReference type="CDD" id="cd01887">
    <property type="entry name" value="IF2_eIF5B"/>
    <property type="match status" value="1"/>
</dbReference>
<feature type="transmembrane region" description="Helical" evidence="16">
    <location>
        <begin position="1375"/>
        <end position="1395"/>
    </location>
</feature>
<evidence type="ECO:0000256" key="14">
    <source>
        <dbReference type="ARBA" id="ARBA00025162"/>
    </source>
</evidence>
<dbReference type="STRING" id="325452.A0A3R7KIT9"/>
<evidence type="ECO:0000256" key="5">
    <source>
        <dbReference type="ARBA" id="ARBA00022540"/>
    </source>
</evidence>
<dbReference type="GO" id="GO:0005525">
    <property type="term" value="F:GTP binding"/>
    <property type="evidence" value="ECO:0007669"/>
    <property type="project" value="UniProtKB-KW"/>
</dbReference>
<evidence type="ECO:0000313" key="22">
    <source>
        <dbReference type="Proteomes" id="UP000285883"/>
    </source>
</evidence>
<feature type="transmembrane region" description="Helical" evidence="16">
    <location>
        <begin position="1474"/>
        <end position="1495"/>
    </location>
</feature>
<dbReference type="Pfam" id="PF00009">
    <property type="entry name" value="GTP_EFTU"/>
    <property type="match status" value="1"/>
</dbReference>
<dbReference type="GO" id="GO:0140359">
    <property type="term" value="F:ABC-type transporter activity"/>
    <property type="evidence" value="ECO:0007669"/>
    <property type="project" value="InterPro"/>
</dbReference>
<dbReference type="GO" id="GO:0016020">
    <property type="term" value="C:membrane"/>
    <property type="evidence" value="ECO:0007669"/>
    <property type="project" value="UniProtKB-SubCell"/>
</dbReference>
<dbReference type="InterPro" id="IPR003439">
    <property type="entry name" value="ABC_transporter-like_ATP-bd"/>
</dbReference>
<dbReference type="Gene3D" id="2.40.30.10">
    <property type="entry name" value="Translation factors"/>
    <property type="match status" value="2"/>
</dbReference>
<evidence type="ECO:0000313" key="21">
    <source>
        <dbReference type="Proteomes" id="UP000285624"/>
    </source>
</evidence>
<sequence>MVGQWTLLRRSALLLERGSGTLTTPTGLALGFRRFGAPSVPNRRVKNQFKGGKRQPQRRPGAAEENPKSGANGPQKNKPKKRRPLNQEEPPVFTNKFQNLLSFAFEDADSTAPEPKKENEKKPKDLFKPPSLSFLDGIETNDKEEVSTEQAMAQLGLDANGFDNEDTFKKRQPKHPRTKPKKTKLFSSSNDPSTVLAALGIPSDGETEQKDPSPASRKAMKMNTKRKKGTRNLLKNFQFENSIFDSDSDLFGDIDWEGRGDSEDRERRRFQRQQRKDAKRKPKQALPAQEVEIPTVVSVKDLADRMSVKTRVVFRALKQMGESGLNEESVLTSDIAELVVDSLNMVPVLLPPDFVDLELTTPPADCSGFPVRPPVVSVMGHVDHGKTTLLDALRKSKVAATEAGGITQRIGAFSVELGKKFGAQSTVTFIDTPGHAAFSNMRSRGSELTDLLVLVVAADDGVRPQTVEVARLAIKNNVPLVVAVTKMDMHAHDKDEVVNRLGSELLNQGIVVESMGGETPMVCVSGKTGEGLDQLKETIALHAEMMDLRADTAAAGEAVVLEANVARGVGTQVDSIVKWGTLKQGSFVVCGLEYGKVRALVDQAGKRVKKTTPGNPVRVVGLKGLPDGGVALLSVETEERAKEVVAARQAMIDWDQMALAGEDEEESKGDEIVPRRRRRFAGMRRKWEQVEMRRRQAVEEAKRVAALKPGDEGYIANVVPIIVKTDSVGVIAAIDELIASLPSDEAAIKCIQSSVGPVTSSDITMAEVTGATIYTFNIKHPASIDQEALQKQVSLRQHRVVYSLLDDIKELLQDNLGGVVVHDVIGSAEVIQSIPISTSGSRTTNIAGCKVTSGSLNMQAKYRLVRDGETIIENVDMASMRHFQQKVAEVNKGQECGIQLAGTDDFKPGDILEAYTSRVRHWVAMLLEIFLPVLFILLITALKALSSDVNVPAGWSSTAEGGTSFSLLKNGYLAQEPTLNGVMLYLGLRSASELHDIDDISEKDLKVCAFAVGYGGFVSANSSSPFAVLPTCQKHVTPYKLAIAPDNTFTRNYFFDSVKKWYPRVTLNDSKQVTLPSFEDSVVFFDTEKDLEKHVKNVNYGKSFEMPIIYAALVFDDYPADNDIGKFQSIEYSVRMNSTLGKGGAPGVVPRTLGDPAFESPFQRTIEQTYYTTYATRGFMTLQTLVARFLNCMPEWDATTNSTTGVCQQNLSTAASSNDSDARLFYSVESDVLLTTGLSMAFGGSDKLQSQLNTLPTSTREQLLVPLRQAPQPYFGTTVAPFPIESFLSAPFYDKISSVFALIFILAYLYAISRVLIVLIQEKETRSREYLKILGMSEGAIILSWYITYFIIFTLSAILQAIASRAGLFPNSDPVLIFIFFLLFSFSVLAFGFFMSTLFSRSRTGSFAGMVIFFFMYFVSSGFSASSSIGSKTGACILPPVALAFGVQSLATAESTGVGMSFDSASTVVDNFKFGSAVGMLFFDIVLYTLAGLYFERVIPREYGTVEKWYFPVQPSFWIRTARAKKHSSKVNDVASTDVHSVDVENANIEPVTDELRQQEQTGEALVVHNIKKEFPVPGGTKLAVRGVSLAMYKDQITCLLGHNGAGKTTLISMLTGMIAPSSGDASFRGLSLVHDMGEIRQSLGLCFQHDVLYSELTVEEHLVFYGRVKGYHGATLREEVNTKVKEVGLTEKRHVFAGALSGGMKRKLSVAICLLGDSSLVFLDEPTSGMDPYSRRSTWEILLNNRANRVMVLTTHFMDEADILGDRIAIMAEGQLRCCGSSLFLKNRYGAGYNFTLVKSSDPAAPCKEAQLQTFVKARVPTANVLSNVGAEIAFQLPLDSTASFPQLFEELDEKMGEFGVLSYGISVTTLEEVFIKVAEANDEGNQHTLSKDAASPTAGLPPGGPTIASLTGTAMFLVHLSALLLKRFRIARRDRRVIIFSALLPVALLTAGFIILKTSSLLKSDEKLALNSDKFAAAAPKPAGTNNVPYFCQTDGSQWCSHTMDTLFTGGNVAPFSTADIASPPYSTMPVAVFGVNYTTADLANSSTTDSNAYCLRMGDKIYQRAFGKTDEDEDTITQKPVSAQYGGYLVHASESERMFGYHVFVNTTAAHGAVIFKALMDQALYRFMAGGASASAVTSSNVTLKANTFPLPMTAATQGLFGSFLAFTACIFIVIAFAFFPASIVGFLVKEKQAEHNSKHQQLVSGVSLPAFWLANYLWDLLTYIVPFVAAIVLIQIFNISSFTGNDCVSCTSQTYPAVILLFVLFGLAICPFTYCLSYFFKEHASAQTYTIMANFLLGVVLMVVSFILDVASTSSADANKVLKFFWRLSPLYNLGSALLNQCLNEIAASFGRSAGTTSPFEMDVMGWEMLYMAFDAVLFLTIAMGIDFLLSFPKIKASIFKDPVLQDPPYEEDVDVAREAERVRSGGADGDAVKLLGIRKVYKGNKVAVRNLSFGLPKGECFGYLGINGAGKTTTMKMMTGDILPTSGTGTLGGFDILGEQLEVRRLIGYCPQFDALFELMTVREHLELFARIKGVARADLESVVKALMHQMNLDDFENKLAGTLSGGNKRKLSVAIALIGSPPIVFLDEPSTGMDPVSRRFMWNVIAAISTQRKESTIILTTHSMEECEALCTRVGIMVGGRLRCLGSVQHLKNRFGDGLMLELKLLSTPTHDISDRVAAVFGGSAPTTTFLQVELRDRCAALGDASWADKIVMSHATGYALAAALERDGTMRLGMLCAWWAAEERFLALDAFLRESFADDPKAGVKLLERQNDLCRYKLTGQVPRLANVFRRVEGSKKQLGIREYAVSQTTLEQIFNNFAGQQSEEKGVARGIGG</sequence>
<dbReference type="CDD" id="cd03263">
    <property type="entry name" value="ABC_subfamily_A"/>
    <property type="match status" value="2"/>
</dbReference>
<dbReference type="Gene3D" id="3.40.50.10050">
    <property type="entry name" value="Translation initiation factor IF- 2, domain 3"/>
    <property type="match status" value="1"/>
</dbReference>
<evidence type="ECO:0000256" key="6">
    <source>
        <dbReference type="ARBA" id="ARBA00022692"/>
    </source>
</evidence>
<gene>
    <name evidence="19" type="ORF">BBI17_003757</name>
    <name evidence="20" type="ORF">BBO99_00005550</name>
</gene>
<dbReference type="InterPro" id="IPR023115">
    <property type="entry name" value="TIF_IF2_dom3"/>
</dbReference>
<dbReference type="InterPro" id="IPR026082">
    <property type="entry name" value="ABCA"/>
</dbReference>
<keyword evidence="10" id="KW-0648">Protein biosynthesis</keyword>
<dbReference type="Gene3D" id="3.40.50.300">
    <property type="entry name" value="P-loop containing nucleotide triphosphate hydrolases"/>
    <property type="match status" value="3"/>
</dbReference>
<dbReference type="FunFam" id="3.40.50.300:FF:000298">
    <property type="entry name" value="ATP-binding cassette sub-family A member 12"/>
    <property type="match status" value="1"/>
</dbReference>